<evidence type="ECO:0000313" key="1">
    <source>
        <dbReference type="EMBL" id="KGJ82332.1"/>
    </source>
</evidence>
<proteinExistence type="predicted"/>
<dbReference type="EMBL" id="JPXF01000002">
    <property type="protein sequence ID" value="KGJ82332.1"/>
    <property type="molecule type" value="Genomic_DNA"/>
</dbReference>
<reference evidence="1 3" key="1">
    <citation type="submission" date="2014-08" db="EMBL/GenBank/DDBJ databases">
        <authorList>
            <person name="Sisinthy S."/>
        </authorList>
    </citation>
    <scope>NUCLEOTIDE SEQUENCE [LARGE SCALE GENOMIC DNA]</scope>
    <source>
        <strain evidence="1 3">RuG17</strain>
    </source>
</reference>
<gene>
    <name evidence="2" type="ORF">BJ997_000039</name>
    <name evidence="1" type="ORF">GY21_00740</name>
</gene>
<evidence type="ECO:0000313" key="4">
    <source>
        <dbReference type="Proteomes" id="UP000561726"/>
    </source>
</evidence>
<accession>A0A099JX74</accession>
<dbReference type="Proteomes" id="UP000029864">
    <property type="component" value="Unassembled WGS sequence"/>
</dbReference>
<evidence type="ECO:0000313" key="2">
    <source>
        <dbReference type="EMBL" id="MBB5639491.1"/>
    </source>
</evidence>
<name>A0A099JX74_9MICO</name>
<dbReference type="STRING" id="1001240.GY21_00740"/>
<dbReference type="EMBL" id="JACHBQ010000001">
    <property type="protein sequence ID" value="MBB5639491.1"/>
    <property type="molecule type" value="Genomic_DNA"/>
</dbReference>
<organism evidence="1 3">
    <name type="scientific">Cryobacterium roopkundense</name>
    <dbReference type="NCBI Taxonomy" id="1001240"/>
    <lineage>
        <taxon>Bacteria</taxon>
        <taxon>Bacillati</taxon>
        <taxon>Actinomycetota</taxon>
        <taxon>Actinomycetes</taxon>
        <taxon>Micrococcales</taxon>
        <taxon>Microbacteriaceae</taxon>
        <taxon>Cryobacterium</taxon>
    </lineage>
</organism>
<dbReference type="OrthoDB" id="5106647at2"/>
<keyword evidence="3" id="KW-1185">Reference proteome</keyword>
<dbReference type="AlphaFoldDB" id="A0A099JX74"/>
<dbReference type="Proteomes" id="UP000561726">
    <property type="component" value="Unassembled WGS sequence"/>
</dbReference>
<evidence type="ECO:0000313" key="3">
    <source>
        <dbReference type="Proteomes" id="UP000029864"/>
    </source>
</evidence>
<protein>
    <submittedName>
        <fullName evidence="1">Uncharacterized protein</fullName>
    </submittedName>
</protein>
<dbReference type="RefSeq" id="WP_035834579.1">
    <property type="nucleotide sequence ID" value="NZ_JACHBQ010000001.1"/>
</dbReference>
<reference evidence="2 4" key="2">
    <citation type="submission" date="2020-08" db="EMBL/GenBank/DDBJ databases">
        <title>Sequencing the genomes of 1000 actinobacteria strains.</title>
        <authorList>
            <person name="Klenk H.-P."/>
        </authorList>
    </citation>
    <scope>NUCLEOTIDE SEQUENCE [LARGE SCALE GENOMIC DNA]</scope>
    <source>
        <strain evidence="2 4">DSM 21065</strain>
    </source>
</reference>
<sequence>MSIFVQHPDDWIGVPNFDMGDRWERPEDWARELIEEIVVGQNLPRRKRVSQEQRDIVQNIFVMLAKSVEEREASSSYLRLSDWYGPLILVDLRVESRYSAGTISIEDYAGASDPDAIDPPLVEPFTTDSGLVGVRCTRHLVPDASQPGIIATVEYAWEVDETLVRLRTASYDLQEFEQTLPYVDELARTVYAR</sequence>
<comment type="caution">
    <text evidence="1">The sequence shown here is derived from an EMBL/GenBank/DDBJ whole genome shotgun (WGS) entry which is preliminary data.</text>
</comment>